<feature type="compositionally biased region" description="Basic and acidic residues" evidence="1">
    <location>
        <begin position="9"/>
        <end position="37"/>
    </location>
</feature>
<protein>
    <submittedName>
        <fullName evidence="2">Uncharacterized protein</fullName>
    </submittedName>
</protein>
<sequence length="219" mass="25300">MESESEFSTIKETEVKERGFENELEKETTEKDTSEQEKVRNVFTNHHVSKDSFGKFQLHFLPDERRFKFINKGKIVDELYPQVLKGKTIYVFEPQQLKLNVVEKVTGDIVFKRPAYFALVNCHFLFVVDNFVLSGGMKSCLLDVFCIEKSVDAVRLIQLVQTLDVTPRNGFLLEKEGMQTTYSLFKVFVNLRFLGAFLSNSSPKRFLTKKDFSRASGPI</sequence>
<name>A0ABR0QK89_GOSAR</name>
<evidence type="ECO:0000313" key="2">
    <source>
        <dbReference type="EMBL" id="KAK5839654.1"/>
    </source>
</evidence>
<keyword evidence="3" id="KW-1185">Reference proteome</keyword>
<evidence type="ECO:0000256" key="1">
    <source>
        <dbReference type="SAM" id="MobiDB-lite"/>
    </source>
</evidence>
<organism evidence="2 3">
    <name type="scientific">Gossypium arboreum</name>
    <name type="common">Tree cotton</name>
    <name type="synonym">Gossypium nanking</name>
    <dbReference type="NCBI Taxonomy" id="29729"/>
    <lineage>
        <taxon>Eukaryota</taxon>
        <taxon>Viridiplantae</taxon>
        <taxon>Streptophyta</taxon>
        <taxon>Embryophyta</taxon>
        <taxon>Tracheophyta</taxon>
        <taxon>Spermatophyta</taxon>
        <taxon>Magnoliopsida</taxon>
        <taxon>eudicotyledons</taxon>
        <taxon>Gunneridae</taxon>
        <taxon>Pentapetalae</taxon>
        <taxon>rosids</taxon>
        <taxon>malvids</taxon>
        <taxon>Malvales</taxon>
        <taxon>Malvaceae</taxon>
        <taxon>Malvoideae</taxon>
        <taxon>Gossypium</taxon>
    </lineage>
</organism>
<comment type="caution">
    <text evidence="2">The sequence shown here is derived from an EMBL/GenBank/DDBJ whole genome shotgun (WGS) entry which is preliminary data.</text>
</comment>
<gene>
    <name evidence="2" type="ORF">PVK06_008476</name>
</gene>
<dbReference type="EMBL" id="JARKNE010000003">
    <property type="protein sequence ID" value="KAK5839654.1"/>
    <property type="molecule type" value="Genomic_DNA"/>
</dbReference>
<reference evidence="2 3" key="1">
    <citation type="submission" date="2023-03" db="EMBL/GenBank/DDBJ databases">
        <title>WGS of Gossypium arboreum.</title>
        <authorList>
            <person name="Yu D."/>
        </authorList>
    </citation>
    <scope>NUCLEOTIDE SEQUENCE [LARGE SCALE GENOMIC DNA]</scope>
    <source>
        <tissue evidence="2">Leaf</tissue>
    </source>
</reference>
<proteinExistence type="predicted"/>
<feature type="region of interest" description="Disordered" evidence="1">
    <location>
        <begin position="1"/>
        <end position="37"/>
    </location>
</feature>
<accession>A0ABR0QK89</accession>
<dbReference type="Proteomes" id="UP001358586">
    <property type="component" value="Chromosome 3"/>
</dbReference>
<evidence type="ECO:0000313" key="3">
    <source>
        <dbReference type="Proteomes" id="UP001358586"/>
    </source>
</evidence>